<organism evidence="1 2">
    <name type="scientific">Linnemannia schmuckeri</name>
    <dbReference type="NCBI Taxonomy" id="64567"/>
    <lineage>
        <taxon>Eukaryota</taxon>
        <taxon>Fungi</taxon>
        <taxon>Fungi incertae sedis</taxon>
        <taxon>Mucoromycota</taxon>
        <taxon>Mortierellomycotina</taxon>
        <taxon>Mortierellomycetes</taxon>
        <taxon>Mortierellales</taxon>
        <taxon>Mortierellaceae</taxon>
        <taxon>Linnemannia</taxon>
    </lineage>
</organism>
<evidence type="ECO:0000313" key="1">
    <source>
        <dbReference type="EMBL" id="KAF9142598.1"/>
    </source>
</evidence>
<dbReference type="EMBL" id="JAAAUQ010001120">
    <property type="protein sequence ID" value="KAF9142598.1"/>
    <property type="molecule type" value="Genomic_DNA"/>
</dbReference>
<protein>
    <submittedName>
        <fullName evidence="1">Uncharacterized protein</fullName>
    </submittedName>
</protein>
<evidence type="ECO:0000313" key="2">
    <source>
        <dbReference type="Proteomes" id="UP000748756"/>
    </source>
</evidence>
<proteinExistence type="predicted"/>
<keyword evidence="2" id="KW-1185">Reference proteome</keyword>
<dbReference type="Proteomes" id="UP000748756">
    <property type="component" value="Unassembled WGS sequence"/>
</dbReference>
<gene>
    <name evidence="1" type="ORF">BG015_000748</name>
</gene>
<dbReference type="InterPro" id="IPR036188">
    <property type="entry name" value="FAD/NAD-bd_sf"/>
</dbReference>
<comment type="caution">
    <text evidence="1">The sequence shown here is derived from an EMBL/GenBank/DDBJ whole genome shotgun (WGS) entry which is preliminary data.</text>
</comment>
<reference evidence="1" key="1">
    <citation type="journal article" date="2020" name="Fungal Divers.">
        <title>Resolving the Mortierellaceae phylogeny through synthesis of multi-gene phylogenetics and phylogenomics.</title>
        <authorList>
            <person name="Vandepol N."/>
            <person name="Liber J."/>
            <person name="Desiro A."/>
            <person name="Na H."/>
            <person name="Kennedy M."/>
            <person name="Barry K."/>
            <person name="Grigoriev I.V."/>
            <person name="Miller A.N."/>
            <person name="O'Donnell K."/>
            <person name="Stajich J.E."/>
            <person name="Bonito G."/>
        </authorList>
    </citation>
    <scope>NUCLEOTIDE SEQUENCE</scope>
    <source>
        <strain evidence="1">NRRL 6426</strain>
    </source>
</reference>
<dbReference type="AlphaFoldDB" id="A0A9P5RU50"/>
<dbReference type="Gene3D" id="3.50.50.60">
    <property type="entry name" value="FAD/NAD(P)-binding domain"/>
    <property type="match status" value="1"/>
</dbReference>
<sequence length="217" mass="24050">MQGKEQKIEHPILLERAGIPYLVYERAKGVKPLGAVMSLNAGVFPAIEQLGLYEELLKVSLRSGGGFKIYKSDLSLIYNLKTDIQHVGVRQAMYKTLAEEGKLPSSDAVELNKGFICMVDTTKPLDPARYPGTDDTIASCNQIIGDNNKYCRSVFSVPGNRVCWNVILQLATIEESADYKFKNAEWGGDSDDPMIREIRNFLIPFGNNTLGDVIDEG</sequence>
<dbReference type="OrthoDB" id="655030at2759"/>
<accession>A0A9P5RU50</accession>
<name>A0A9P5RU50_9FUNG</name>